<keyword evidence="2 4" id="KW-0378">Hydrolase</keyword>
<evidence type="ECO:0000313" key="6">
    <source>
        <dbReference type="EMBL" id="KAJ2789528.1"/>
    </source>
</evidence>
<comment type="domain">
    <text evidence="4">The Q motif is unique to and characteristic of the DEAD box family of RNA helicases and controls ATP binding and hydrolysis.</text>
</comment>
<dbReference type="InterPro" id="IPR027417">
    <property type="entry name" value="P-loop_NTPase"/>
</dbReference>
<accession>A0A9W8HQV1</accession>
<keyword evidence="4" id="KW-0694">RNA-binding</keyword>
<dbReference type="InterPro" id="IPR011545">
    <property type="entry name" value="DEAD/DEAH_box_helicase_dom"/>
</dbReference>
<comment type="similarity">
    <text evidence="4">Belongs to the DEAD box helicase family.</text>
</comment>
<keyword evidence="7" id="KW-1185">Reference proteome</keyword>
<protein>
    <recommendedName>
        <fullName evidence="4">ATP-dependent RNA helicase</fullName>
        <ecNumber evidence="4">3.6.4.13</ecNumber>
    </recommendedName>
</protein>
<feature type="domain" description="DEAD/DEAH-box helicase" evidence="5">
    <location>
        <begin position="22"/>
        <end position="109"/>
    </location>
</feature>
<dbReference type="Pfam" id="PF00270">
    <property type="entry name" value="DEAD"/>
    <property type="match status" value="1"/>
</dbReference>
<dbReference type="SUPFAM" id="SSF52540">
    <property type="entry name" value="P-loop containing nucleoside triphosphate hydrolases"/>
    <property type="match status" value="1"/>
</dbReference>
<dbReference type="GO" id="GO:0003724">
    <property type="term" value="F:RNA helicase activity"/>
    <property type="evidence" value="ECO:0007669"/>
    <property type="project" value="UniProtKB-EC"/>
</dbReference>
<dbReference type="GO" id="GO:0005524">
    <property type="term" value="F:ATP binding"/>
    <property type="evidence" value="ECO:0007669"/>
    <property type="project" value="UniProtKB-UniRule"/>
</dbReference>
<organism evidence="6 7">
    <name type="scientific">Coemansia guatemalensis</name>
    <dbReference type="NCBI Taxonomy" id="2761395"/>
    <lineage>
        <taxon>Eukaryota</taxon>
        <taxon>Fungi</taxon>
        <taxon>Fungi incertae sedis</taxon>
        <taxon>Zoopagomycota</taxon>
        <taxon>Kickxellomycotina</taxon>
        <taxon>Kickxellomycetes</taxon>
        <taxon>Kickxellales</taxon>
        <taxon>Kickxellaceae</taxon>
        <taxon>Coemansia</taxon>
    </lineage>
</organism>
<comment type="function">
    <text evidence="4">RNA helicase.</text>
</comment>
<keyword evidence="1 4" id="KW-0547">Nucleotide-binding</keyword>
<feature type="non-terminal residue" evidence="6">
    <location>
        <position position="138"/>
    </location>
</feature>
<dbReference type="Proteomes" id="UP001140094">
    <property type="component" value="Unassembled WGS sequence"/>
</dbReference>
<keyword evidence="4" id="KW-0347">Helicase</keyword>
<proteinExistence type="inferred from homology"/>
<evidence type="ECO:0000256" key="1">
    <source>
        <dbReference type="ARBA" id="ARBA00022741"/>
    </source>
</evidence>
<evidence type="ECO:0000313" key="7">
    <source>
        <dbReference type="Proteomes" id="UP001140094"/>
    </source>
</evidence>
<dbReference type="EMBL" id="JANBUO010003779">
    <property type="protein sequence ID" value="KAJ2789528.1"/>
    <property type="molecule type" value="Genomic_DNA"/>
</dbReference>
<dbReference type="PANTHER" id="PTHR24031">
    <property type="entry name" value="RNA HELICASE"/>
    <property type="match status" value="1"/>
</dbReference>
<dbReference type="OrthoDB" id="10256233at2759"/>
<comment type="caution">
    <text evidence="6">The sequence shown here is derived from an EMBL/GenBank/DDBJ whole genome shotgun (WGS) entry which is preliminary data.</text>
</comment>
<evidence type="ECO:0000256" key="4">
    <source>
        <dbReference type="RuleBase" id="RU365068"/>
    </source>
</evidence>
<dbReference type="Gene3D" id="3.40.50.300">
    <property type="entry name" value="P-loop containing nucleotide triphosphate hydrolases"/>
    <property type="match status" value="1"/>
</dbReference>
<dbReference type="GO" id="GO:0003723">
    <property type="term" value="F:RNA binding"/>
    <property type="evidence" value="ECO:0007669"/>
    <property type="project" value="UniProtKB-UniRule"/>
</dbReference>
<name>A0A9W8HQV1_9FUNG</name>
<dbReference type="EC" id="3.6.4.13" evidence="4"/>
<evidence type="ECO:0000259" key="5">
    <source>
        <dbReference type="Pfam" id="PF00270"/>
    </source>
</evidence>
<sequence length="138" mass="15560">MGLDSKLVAAMRELHGAVEASEMQRQLVKHLIRPKSHLVVRQATGTGKTFAIVASILSLALREHQKLTEQLGYTESEAFETQALNTLYVVPNRELALQIERWASELLAHAYPDAPFAKYLQRFVSGEGYEAKQQRVLR</sequence>
<comment type="catalytic activity">
    <reaction evidence="4">
        <text>ATP + H2O = ADP + phosphate + H(+)</text>
        <dbReference type="Rhea" id="RHEA:13065"/>
        <dbReference type="ChEBI" id="CHEBI:15377"/>
        <dbReference type="ChEBI" id="CHEBI:15378"/>
        <dbReference type="ChEBI" id="CHEBI:30616"/>
        <dbReference type="ChEBI" id="CHEBI:43474"/>
        <dbReference type="ChEBI" id="CHEBI:456216"/>
        <dbReference type="EC" id="3.6.4.13"/>
    </reaction>
</comment>
<evidence type="ECO:0000256" key="2">
    <source>
        <dbReference type="ARBA" id="ARBA00022801"/>
    </source>
</evidence>
<dbReference type="GO" id="GO:0016787">
    <property type="term" value="F:hydrolase activity"/>
    <property type="evidence" value="ECO:0007669"/>
    <property type="project" value="UniProtKB-KW"/>
</dbReference>
<dbReference type="AlphaFoldDB" id="A0A9W8HQV1"/>
<gene>
    <name evidence="6" type="ORF">H4R20_007164</name>
</gene>
<keyword evidence="3 4" id="KW-0067">ATP-binding</keyword>
<evidence type="ECO:0000256" key="3">
    <source>
        <dbReference type="ARBA" id="ARBA00022840"/>
    </source>
</evidence>
<reference evidence="6" key="1">
    <citation type="submission" date="2022-07" db="EMBL/GenBank/DDBJ databases">
        <title>Phylogenomic reconstructions and comparative analyses of Kickxellomycotina fungi.</title>
        <authorList>
            <person name="Reynolds N.K."/>
            <person name="Stajich J.E."/>
            <person name="Barry K."/>
            <person name="Grigoriev I.V."/>
            <person name="Crous P."/>
            <person name="Smith M.E."/>
        </authorList>
    </citation>
    <scope>NUCLEOTIDE SEQUENCE</scope>
    <source>
        <strain evidence="6">NRRL 1565</strain>
    </source>
</reference>